<evidence type="ECO:0000259" key="3">
    <source>
        <dbReference type="Pfam" id="PF26635"/>
    </source>
</evidence>
<name>A0A366I0J8_9FIRM</name>
<sequence>IKLAYVVVSFLESLIPESLSLLSFLDDAGMQGILKAVINDLVVVLMILVLVYLGFKTVIAKNPPNFKSIGVNIFISAFLILGMPTLMNTMQDISLEFYDATQTGMNNQQVSSLSWGLIQDNTADLLYVSNQGFDLIKNNSQSTNPKNALTPAIFKSANMAEVITPKTIKEIDNPQLEHLQYQLSNDGQGNMTAIKIEDSLLSPFSDLFDEGYFRYSSKFMPIIVGLGALLVSYAFTVFVLITTVIEIGFKRVVGLFVFAIDLETGERTKMVVQDIGNAFLLIAFTGLSLKMYTLFLSFLSSSNVNPIIYIVAIVSATFVLIKGSNTIMRYFGVDVGLKEGFGQMAAAFALGRGASNMARGLKNLGGKSTSENNMENLPGQESNTLNNLNSDSGLKKSVNSAGKSFGYARNRGFSGMAEDAVKGTGEKITGGIKNSVNSMKDQWSDGIEQGEAKGQANQEKWDNRKSKNQSINDSNSKNASDNIAEMKAFDSGIVSPASYKENPSLENKTSINSQKSPQRARMGQISQENDSQGQTDTNLNKNGNSLQNQSNEDVLRKMRFEDAIKPGSMDTTGNIKMKPDIVSSGELGKPASASISEGKGINDVTTKQIDILANTKTNSPIGSTNQRVNQVVDNKSNIPNPVEQKINTLHNPGQAKQSIIQEVQKDSFNSNDIKQRVLQDAQSSNVATPQQLKQNVEQIFSKSSIPSEVQSSVQKIIQEVESNGSYHPEEVRSKVVQEIERASIDSPSLKQNVIQDIEKAFKATPEQEKQNIKQSIEQVIETKERQNVTSTTQQEVKQKSSGYFGALLPDDLKIEQVARKGNRFKKLIKS</sequence>
<feature type="region of interest" description="Disordered" evidence="1">
    <location>
        <begin position="495"/>
        <end position="552"/>
    </location>
</feature>
<dbReference type="EMBL" id="QNRX01000019">
    <property type="protein sequence ID" value="RBP59339.1"/>
    <property type="molecule type" value="Genomic_DNA"/>
</dbReference>
<feature type="transmembrane region" description="Helical" evidence="2">
    <location>
        <begin position="277"/>
        <end position="298"/>
    </location>
</feature>
<evidence type="ECO:0000256" key="1">
    <source>
        <dbReference type="SAM" id="MobiDB-lite"/>
    </source>
</evidence>
<keyword evidence="2" id="KW-0812">Transmembrane</keyword>
<dbReference type="Pfam" id="PF26635">
    <property type="entry name" value="DUF8208"/>
    <property type="match status" value="1"/>
</dbReference>
<evidence type="ECO:0000256" key="2">
    <source>
        <dbReference type="SAM" id="Phobius"/>
    </source>
</evidence>
<dbReference type="InterPro" id="IPR058521">
    <property type="entry name" value="DUF8208"/>
</dbReference>
<comment type="caution">
    <text evidence="4">The sequence shown here is derived from an EMBL/GenBank/DDBJ whole genome shotgun (WGS) entry which is preliminary data.</text>
</comment>
<feature type="region of interest" description="Disordered" evidence="1">
    <location>
        <begin position="565"/>
        <end position="594"/>
    </location>
</feature>
<gene>
    <name evidence="4" type="ORF">DES36_11964</name>
</gene>
<dbReference type="InterPro" id="IPR058066">
    <property type="entry name" value="pXO2-14_N"/>
</dbReference>
<protein>
    <recommendedName>
        <fullName evidence="3">DUF8208 domain-containing protein</fullName>
    </recommendedName>
</protein>
<keyword evidence="5" id="KW-1185">Reference proteome</keyword>
<feature type="compositionally biased region" description="Polar residues" evidence="1">
    <location>
        <begin position="468"/>
        <end position="481"/>
    </location>
</feature>
<organism evidence="4 5">
    <name type="scientific">Alkalibaculum bacchi</name>
    <dbReference type="NCBI Taxonomy" id="645887"/>
    <lineage>
        <taxon>Bacteria</taxon>
        <taxon>Bacillati</taxon>
        <taxon>Bacillota</taxon>
        <taxon>Clostridia</taxon>
        <taxon>Eubacteriales</taxon>
        <taxon>Eubacteriaceae</taxon>
        <taxon>Alkalibaculum</taxon>
    </lineage>
</organism>
<feature type="transmembrane region" description="Helical" evidence="2">
    <location>
        <begin position="37"/>
        <end position="55"/>
    </location>
</feature>
<dbReference type="RefSeq" id="WP_207657469.1">
    <property type="nucleotide sequence ID" value="NZ_QNRX01000019.1"/>
</dbReference>
<feature type="transmembrane region" description="Helical" evidence="2">
    <location>
        <begin position="304"/>
        <end position="321"/>
    </location>
</feature>
<keyword evidence="2" id="KW-0472">Membrane</keyword>
<dbReference type="NCBIfam" id="NF045890">
    <property type="entry name" value="conj_pls20_p028"/>
    <property type="match status" value="1"/>
</dbReference>
<proteinExistence type="predicted"/>
<feature type="compositionally biased region" description="Polar residues" evidence="1">
    <location>
        <begin position="504"/>
        <end position="517"/>
    </location>
</feature>
<feature type="transmembrane region" description="Helical" evidence="2">
    <location>
        <begin position="219"/>
        <end position="241"/>
    </location>
</feature>
<accession>A0A366I0J8</accession>
<feature type="transmembrane region" description="Helical" evidence="2">
    <location>
        <begin position="67"/>
        <end position="87"/>
    </location>
</feature>
<keyword evidence="2" id="KW-1133">Transmembrane helix</keyword>
<feature type="compositionally biased region" description="Polar residues" evidence="1">
    <location>
        <begin position="524"/>
        <end position="552"/>
    </location>
</feature>
<evidence type="ECO:0000313" key="4">
    <source>
        <dbReference type="EMBL" id="RBP59339.1"/>
    </source>
</evidence>
<reference evidence="4 5" key="1">
    <citation type="submission" date="2018-06" db="EMBL/GenBank/DDBJ databases">
        <title>Genomic Encyclopedia of Type Strains, Phase IV (KMG-IV): sequencing the most valuable type-strain genomes for metagenomic binning, comparative biology and taxonomic classification.</title>
        <authorList>
            <person name="Goeker M."/>
        </authorList>
    </citation>
    <scope>NUCLEOTIDE SEQUENCE [LARGE SCALE GENOMIC DNA]</scope>
    <source>
        <strain evidence="4 5">DSM 22112</strain>
    </source>
</reference>
<dbReference type="AlphaFoldDB" id="A0A366I0J8"/>
<feature type="non-terminal residue" evidence="4">
    <location>
        <position position="1"/>
    </location>
</feature>
<evidence type="ECO:0000313" key="5">
    <source>
        <dbReference type="Proteomes" id="UP000253490"/>
    </source>
</evidence>
<dbReference type="Proteomes" id="UP000253490">
    <property type="component" value="Unassembled WGS sequence"/>
</dbReference>
<feature type="region of interest" description="Disordered" evidence="1">
    <location>
        <begin position="451"/>
        <end position="481"/>
    </location>
</feature>
<feature type="domain" description="DUF8208" evidence="3">
    <location>
        <begin position="1"/>
        <end position="348"/>
    </location>
</feature>